<evidence type="ECO:0000256" key="3">
    <source>
        <dbReference type="ARBA" id="ARBA00022448"/>
    </source>
</evidence>
<comment type="subcellular location">
    <subcellularLocation>
        <location evidence="1">Cell outer membrane</location>
        <topology evidence="1">Multi-pass membrane protein</topology>
    </subcellularLocation>
</comment>
<evidence type="ECO:0000256" key="10">
    <source>
        <dbReference type="ARBA" id="ARBA00023237"/>
    </source>
</evidence>
<evidence type="ECO:0000313" key="14">
    <source>
        <dbReference type="Proteomes" id="UP000216913"/>
    </source>
</evidence>
<feature type="chain" id="PRO_5012198846" description="Porin domain-containing protein" evidence="11">
    <location>
        <begin position="42"/>
        <end position="387"/>
    </location>
</feature>
<dbReference type="GO" id="GO:0046930">
    <property type="term" value="C:pore complex"/>
    <property type="evidence" value="ECO:0007669"/>
    <property type="project" value="UniProtKB-KW"/>
</dbReference>
<dbReference type="PANTHER" id="PTHR34501:SF9">
    <property type="entry name" value="MAJOR OUTER MEMBRANE PROTEIN P.IA"/>
    <property type="match status" value="1"/>
</dbReference>
<dbReference type="InterPro" id="IPR050298">
    <property type="entry name" value="Gram-neg_bact_OMP"/>
</dbReference>
<dbReference type="InterPro" id="IPR033900">
    <property type="entry name" value="Gram_neg_porin_domain"/>
</dbReference>
<dbReference type="EMBL" id="NEVP01000006">
    <property type="protein sequence ID" value="OZI52083.1"/>
    <property type="molecule type" value="Genomic_DNA"/>
</dbReference>
<keyword evidence="3" id="KW-0813">Transport</keyword>
<dbReference type="OrthoDB" id="8520696at2"/>
<keyword evidence="6 11" id="KW-0732">Signal</keyword>
<keyword evidence="7" id="KW-0406">Ion transport</keyword>
<dbReference type="InterPro" id="IPR023614">
    <property type="entry name" value="Porin_dom_sf"/>
</dbReference>
<evidence type="ECO:0000256" key="2">
    <source>
        <dbReference type="ARBA" id="ARBA00011233"/>
    </source>
</evidence>
<dbReference type="GO" id="GO:0015288">
    <property type="term" value="F:porin activity"/>
    <property type="evidence" value="ECO:0007669"/>
    <property type="project" value="UniProtKB-KW"/>
</dbReference>
<feature type="signal peptide" evidence="11">
    <location>
        <begin position="1"/>
        <end position="41"/>
    </location>
</feature>
<dbReference type="AlphaFoldDB" id="A0A261TTX4"/>
<dbReference type="GO" id="GO:0006811">
    <property type="term" value="P:monoatomic ion transport"/>
    <property type="evidence" value="ECO:0007669"/>
    <property type="project" value="UniProtKB-KW"/>
</dbReference>
<evidence type="ECO:0000256" key="7">
    <source>
        <dbReference type="ARBA" id="ARBA00023065"/>
    </source>
</evidence>
<keyword evidence="8" id="KW-0626">Porin</keyword>
<comment type="subunit">
    <text evidence="2">Homotrimer.</text>
</comment>
<dbReference type="RefSeq" id="WP_094800041.1">
    <property type="nucleotide sequence ID" value="NZ_NEVP01000006.1"/>
</dbReference>
<evidence type="ECO:0000256" key="1">
    <source>
        <dbReference type="ARBA" id="ARBA00004571"/>
    </source>
</evidence>
<reference evidence="13 14" key="1">
    <citation type="submission" date="2017-05" db="EMBL/GenBank/DDBJ databases">
        <title>Complete and WGS of Bordetella genogroups.</title>
        <authorList>
            <person name="Spilker T."/>
            <person name="LiPuma J."/>
        </authorList>
    </citation>
    <scope>NUCLEOTIDE SEQUENCE [LARGE SCALE GENOMIC DNA]</scope>
    <source>
        <strain evidence="13 14">AU10456</strain>
    </source>
</reference>
<evidence type="ECO:0000256" key="9">
    <source>
        <dbReference type="ARBA" id="ARBA00023136"/>
    </source>
</evidence>
<dbReference type="SUPFAM" id="SSF56935">
    <property type="entry name" value="Porins"/>
    <property type="match status" value="1"/>
</dbReference>
<keyword evidence="10" id="KW-0998">Cell outer membrane</keyword>
<dbReference type="PANTHER" id="PTHR34501">
    <property type="entry name" value="PROTEIN YDDL-RELATED"/>
    <property type="match status" value="1"/>
</dbReference>
<dbReference type="Pfam" id="PF13609">
    <property type="entry name" value="Porin_4"/>
    <property type="match status" value="1"/>
</dbReference>
<organism evidence="13 14">
    <name type="scientific">Bordetella genomosp. 5</name>
    <dbReference type="NCBI Taxonomy" id="1395608"/>
    <lineage>
        <taxon>Bacteria</taxon>
        <taxon>Pseudomonadati</taxon>
        <taxon>Pseudomonadota</taxon>
        <taxon>Betaproteobacteria</taxon>
        <taxon>Burkholderiales</taxon>
        <taxon>Alcaligenaceae</taxon>
        <taxon>Bordetella</taxon>
    </lineage>
</organism>
<dbReference type="Proteomes" id="UP000216913">
    <property type="component" value="Unassembled WGS sequence"/>
</dbReference>
<feature type="domain" description="Porin" evidence="12">
    <location>
        <begin position="30"/>
        <end position="365"/>
    </location>
</feature>
<keyword evidence="5" id="KW-0812">Transmembrane</keyword>
<proteinExistence type="predicted"/>
<evidence type="ECO:0000256" key="6">
    <source>
        <dbReference type="ARBA" id="ARBA00022729"/>
    </source>
</evidence>
<evidence type="ECO:0000256" key="4">
    <source>
        <dbReference type="ARBA" id="ARBA00022452"/>
    </source>
</evidence>
<evidence type="ECO:0000256" key="8">
    <source>
        <dbReference type="ARBA" id="ARBA00023114"/>
    </source>
</evidence>
<evidence type="ECO:0000259" key="12">
    <source>
        <dbReference type="Pfam" id="PF13609"/>
    </source>
</evidence>
<evidence type="ECO:0000256" key="11">
    <source>
        <dbReference type="SAM" id="SignalP"/>
    </source>
</evidence>
<sequence>MRAVRADRPRAFRRVAVSLNAARLTGIVCALLALPAAQASAQSPASNASVVLYGVVDLGLAGIDDTDLGSSHGMQTGMQSGSRWGLRGREDLGGGMYTRFQLESGVLANSGRSAQGGRLFGRAAWLGIGGAWGELRAGRQTSMSSELLAEFDPFLASYLNLGAQTALLPFNANRADNSLSWRAPLAGGWRFALDHSFDTGPGGGFATHDSNRLNSAALAYESGSTALALTYEGARWAANTTEGRAMAAAGGDAQPWAVTLAARHTHGPATLYLAYSHMRNGSTIPAVPSPGQTPYFPGSTVHGVLAGLGWRVGAGTIMASWQVSRPGDGGALRHQGATHTQQIPSIGYSHDLSARTNVYAILGQLHGAWDDPGWRQTQYAVGLRHRF</sequence>
<name>A0A261TTX4_9BORD</name>
<evidence type="ECO:0000256" key="5">
    <source>
        <dbReference type="ARBA" id="ARBA00022692"/>
    </source>
</evidence>
<comment type="caution">
    <text evidence="13">The sequence shown here is derived from an EMBL/GenBank/DDBJ whole genome shotgun (WGS) entry which is preliminary data.</text>
</comment>
<dbReference type="Gene3D" id="2.40.160.10">
    <property type="entry name" value="Porin"/>
    <property type="match status" value="1"/>
</dbReference>
<keyword evidence="14" id="KW-1185">Reference proteome</keyword>
<accession>A0A261TTX4</accession>
<dbReference type="CDD" id="cd00342">
    <property type="entry name" value="gram_neg_porins"/>
    <property type="match status" value="1"/>
</dbReference>
<keyword evidence="9" id="KW-0472">Membrane</keyword>
<keyword evidence="4" id="KW-1134">Transmembrane beta strand</keyword>
<protein>
    <recommendedName>
        <fullName evidence="12">Porin domain-containing protein</fullName>
    </recommendedName>
</protein>
<evidence type="ECO:0000313" key="13">
    <source>
        <dbReference type="EMBL" id="OZI52083.1"/>
    </source>
</evidence>
<dbReference type="GO" id="GO:0009279">
    <property type="term" value="C:cell outer membrane"/>
    <property type="evidence" value="ECO:0007669"/>
    <property type="project" value="UniProtKB-SubCell"/>
</dbReference>
<gene>
    <name evidence="13" type="ORF">CAL25_11345</name>
</gene>